<dbReference type="GeneID" id="81621331"/>
<organism evidence="2 3">
    <name type="scientific">Penicillium diatomitis</name>
    <dbReference type="NCBI Taxonomy" id="2819901"/>
    <lineage>
        <taxon>Eukaryota</taxon>
        <taxon>Fungi</taxon>
        <taxon>Dikarya</taxon>
        <taxon>Ascomycota</taxon>
        <taxon>Pezizomycotina</taxon>
        <taxon>Eurotiomycetes</taxon>
        <taxon>Eurotiomycetidae</taxon>
        <taxon>Eurotiales</taxon>
        <taxon>Aspergillaceae</taxon>
        <taxon>Penicillium</taxon>
    </lineage>
</organism>
<dbReference type="AlphaFoldDB" id="A0A9W9XH27"/>
<comment type="caution">
    <text evidence="2">The sequence shown here is derived from an EMBL/GenBank/DDBJ whole genome shotgun (WGS) entry which is preliminary data.</text>
</comment>
<dbReference type="RefSeq" id="XP_056793113.1">
    <property type="nucleotide sequence ID" value="XM_056931082.1"/>
</dbReference>
<evidence type="ECO:0000313" key="2">
    <source>
        <dbReference type="EMBL" id="KAJ5492733.1"/>
    </source>
</evidence>
<dbReference type="Proteomes" id="UP001148312">
    <property type="component" value="Unassembled WGS sequence"/>
</dbReference>
<dbReference type="EMBL" id="JAPWDQ010000002">
    <property type="protein sequence ID" value="KAJ5492733.1"/>
    <property type="molecule type" value="Genomic_DNA"/>
</dbReference>
<accession>A0A9W9XH27</accession>
<evidence type="ECO:0000256" key="1">
    <source>
        <dbReference type="SAM" id="MobiDB-lite"/>
    </source>
</evidence>
<reference evidence="2" key="1">
    <citation type="submission" date="2022-12" db="EMBL/GenBank/DDBJ databases">
        <authorList>
            <person name="Petersen C."/>
        </authorList>
    </citation>
    <scope>NUCLEOTIDE SEQUENCE</scope>
    <source>
        <strain evidence="2">IBT 30728</strain>
    </source>
</reference>
<reference evidence="2" key="2">
    <citation type="journal article" date="2023" name="IMA Fungus">
        <title>Comparative genomic study of the Penicillium genus elucidates a diverse pangenome and 15 lateral gene transfer events.</title>
        <authorList>
            <person name="Petersen C."/>
            <person name="Sorensen T."/>
            <person name="Nielsen M.R."/>
            <person name="Sondergaard T.E."/>
            <person name="Sorensen J.L."/>
            <person name="Fitzpatrick D.A."/>
            <person name="Frisvad J.C."/>
            <person name="Nielsen K.L."/>
        </authorList>
    </citation>
    <scope>NUCLEOTIDE SEQUENCE</scope>
    <source>
        <strain evidence="2">IBT 30728</strain>
    </source>
</reference>
<name>A0A9W9XH27_9EURO</name>
<protein>
    <submittedName>
        <fullName evidence="2">Uncharacterized protein</fullName>
    </submittedName>
</protein>
<gene>
    <name evidence="2" type="ORF">N7539_001479</name>
</gene>
<sequence length="80" mass="9089">MVCESRAVKRTFNDTQKEISDVDAQEDFEMDWPDTFLEHLAPTLYRPAGSATSELGSFAAPQHNAHPQPEVVRIRYRPGE</sequence>
<feature type="region of interest" description="Disordered" evidence="1">
    <location>
        <begin position="59"/>
        <end position="80"/>
    </location>
</feature>
<evidence type="ECO:0000313" key="3">
    <source>
        <dbReference type="Proteomes" id="UP001148312"/>
    </source>
</evidence>
<keyword evidence="3" id="KW-1185">Reference proteome</keyword>
<proteinExistence type="predicted"/>